<reference evidence="2 3" key="1">
    <citation type="submission" date="2018-12" db="EMBL/GenBank/DDBJ databases">
        <authorList>
            <person name="Grouzdev D.S."/>
            <person name="Krutkina M.S."/>
        </authorList>
    </citation>
    <scope>NUCLEOTIDE SEQUENCE [LARGE SCALE GENOMIC DNA]</scope>
    <source>
        <strain evidence="2 3">RmlP026</strain>
    </source>
</reference>
<dbReference type="AlphaFoldDB" id="A0A4Q2U2T1"/>
<organism evidence="2 3">
    <name type="scientific">Lichenibacterium minor</name>
    <dbReference type="NCBI Taxonomy" id="2316528"/>
    <lineage>
        <taxon>Bacteria</taxon>
        <taxon>Pseudomonadati</taxon>
        <taxon>Pseudomonadota</taxon>
        <taxon>Alphaproteobacteria</taxon>
        <taxon>Hyphomicrobiales</taxon>
        <taxon>Lichenihabitantaceae</taxon>
        <taxon>Lichenibacterium</taxon>
    </lineage>
</organism>
<evidence type="ECO:0000256" key="1">
    <source>
        <dbReference type="SAM" id="MobiDB-lite"/>
    </source>
</evidence>
<evidence type="ECO:0000313" key="2">
    <source>
        <dbReference type="EMBL" id="RYC29191.1"/>
    </source>
</evidence>
<gene>
    <name evidence="2" type="ORF">D3273_25335</name>
</gene>
<comment type="caution">
    <text evidence="2">The sequence shown here is derived from an EMBL/GenBank/DDBJ whole genome shotgun (WGS) entry which is preliminary data.</text>
</comment>
<protein>
    <submittedName>
        <fullName evidence="2">Uncharacterized protein</fullName>
    </submittedName>
</protein>
<dbReference type="Proteomes" id="UP000290759">
    <property type="component" value="Unassembled WGS sequence"/>
</dbReference>
<keyword evidence="3" id="KW-1185">Reference proteome</keyword>
<feature type="compositionally biased region" description="Basic and acidic residues" evidence="1">
    <location>
        <begin position="53"/>
        <end position="62"/>
    </location>
</feature>
<proteinExistence type="predicted"/>
<dbReference type="RefSeq" id="WP_129229746.1">
    <property type="nucleotide sequence ID" value="NZ_QYBB01000064.1"/>
</dbReference>
<reference evidence="2 3" key="2">
    <citation type="submission" date="2019-02" db="EMBL/GenBank/DDBJ databases">
        <title>'Lichenibacterium ramalinii' gen. nov. sp. nov., 'Lichenibacterium minor' gen. nov. sp. nov.</title>
        <authorList>
            <person name="Pankratov T."/>
        </authorList>
    </citation>
    <scope>NUCLEOTIDE SEQUENCE [LARGE SCALE GENOMIC DNA]</scope>
    <source>
        <strain evidence="2 3">RmlP026</strain>
    </source>
</reference>
<name>A0A4Q2U2T1_9HYPH</name>
<sequence length="79" mass="8640">MAAEARTAPRRRVDLLQWEHHHGRISHLTLAAGRGLEEAFALLHRSGASTWGERVDAPRGGDGEPVSRPPAPFLVRGAR</sequence>
<evidence type="ECO:0000313" key="3">
    <source>
        <dbReference type="Proteomes" id="UP000290759"/>
    </source>
</evidence>
<accession>A0A4Q2U2T1</accession>
<feature type="region of interest" description="Disordered" evidence="1">
    <location>
        <begin position="51"/>
        <end position="79"/>
    </location>
</feature>
<dbReference type="EMBL" id="QYBB01000064">
    <property type="protein sequence ID" value="RYC29191.1"/>
    <property type="molecule type" value="Genomic_DNA"/>
</dbReference>